<gene>
    <name evidence="3" type="ORF">F3Y22_tig00112445pilonHSYRG00015</name>
</gene>
<evidence type="ECO:0000256" key="2">
    <source>
        <dbReference type="SAM" id="Phobius"/>
    </source>
</evidence>
<evidence type="ECO:0000313" key="4">
    <source>
        <dbReference type="Proteomes" id="UP000436088"/>
    </source>
</evidence>
<accession>A0A6A2WYG0</accession>
<dbReference type="EMBL" id="VEPZ02001583">
    <property type="protein sequence ID" value="KAE8667102.1"/>
    <property type="molecule type" value="Genomic_DNA"/>
</dbReference>
<keyword evidence="2" id="KW-0812">Transmembrane</keyword>
<organism evidence="3 4">
    <name type="scientific">Hibiscus syriacus</name>
    <name type="common">Rose of Sharon</name>
    <dbReference type="NCBI Taxonomy" id="106335"/>
    <lineage>
        <taxon>Eukaryota</taxon>
        <taxon>Viridiplantae</taxon>
        <taxon>Streptophyta</taxon>
        <taxon>Embryophyta</taxon>
        <taxon>Tracheophyta</taxon>
        <taxon>Spermatophyta</taxon>
        <taxon>Magnoliopsida</taxon>
        <taxon>eudicotyledons</taxon>
        <taxon>Gunneridae</taxon>
        <taxon>Pentapetalae</taxon>
        <taxon>rosids</taxon>
        <taxon>malvids</taxon>
        <taxon>Malvales</taxon>
        <taxon>Malvaceae</taxon>
        <taxon>Malvoideae</taxon>
        <taxon>Hibiscus</taxon>
    </lineage>
</organism>
<proteinExistence type="predicted"/>
<sequence>MGMVIVISLPLIFFCILLGAGCFFFGRAKGRQDFRTNPQVYGVPATPPGSAATTAFPVPSPPHVKAPDNLSNV</sequence>
<keyword evidence="2" id="KW-0472">Membrane</keyword>
<feature type="region of interest" description="Disordered" evidence="1">
    <location>
        <begin position="52"/>
        <end position="73"/>
    </location>
</feature>
<evidence type="ECO:0000256" key="1">
    <source>
        <dbReference type="SAM" id="MobiDB-lite"/>
    </source>
</evidence>
<keyword evidence="2" id="KW-1133">Transmembrane helix</keyword>
<evidence type="ECO:0000313" key="3">
    <source>
        <dbReference type="EMBL" id="KAE8667102.1"/>
    </source>
</evidence>
<comment type="caution">
    <text evidence="3">The sequence shown here is derived from an EMBL/GenBank/DDBJ whole genome shotgun (WGS) entry which is preliminary data.</text>
</comment>
<protein>
    <submittedName>
        <fullName evidence="3">Mitochondrial import inner membrane translocase subunit TIM10</fullName>
    </submittedName>
</protein>
<feature type="transmembrane region" description="Helical" evidence="2">
    <location>
        <begin position="6"/>
        <end position="26"/>
    </location>
</feature>
<dbReference type="AlphaFoldDB" id="A0A6A2WYG0"/>
<reference evidence="3" key="1">
    <citation type="submission" date="2019-09" db="EMBL/GenBank/DDBJ databases">
        <title>Draft genome information of white flower Hibiscus syriacus.</title>
        <authorList>
            <person name="Kim Y.-M."/>
        </authorList>
    </citation>
    <scope>NUCLEOTIDE SEQUENCE [LARGE SCALE GENOMIC DNA]</scope>
    <source>
        <strain evidence="3">YM2019G1</strain>
    </source>
</reference>
<name>A0A6A2WYG0_HIBSY</name>
<keyword evidence="4" id="KW-1185">Reference proteome</keyword>
<dbReference type="Proteomes" id="UP000436088">
    <property type="component" value="Unassembled WGS sequence"/>
</dbReference>